<feature type="binding site" evidence="8">
    <location>
        <position position="157"/>
    </location>
    <ligand>
        <name>substrate</name>
    </ligand>
</feature>
<reference evidence="10 11" key="1">
    <citation type="submission" date="2016-10" db="EMBL/GenBank/DDBJ databases">
        <authorList>
            <person name="de Groot N.N."/>
        </authorList>
    </citation>
    <scope>NUCLEOTIDE SEQUENCE [LARGE SCALE GENOMIC DNA]</scope>
    <source>
        <strain evidence="10 11">DSM 21800</strain>
    </source>
</reference>
<proteinExistence type="inferred from homology"/>
<sequence length="275" mass="29366">MQQIEFIKGHGTENDFVIVPDLDGELDLTPAEVAAICDRRAGIGADGVLRVVASQHVPDWDGPDDLWFMDYHNADGSVSEMCGNGVRVFAHFLIERGLATGPVIDIATRDGLKPTEVLADGRYRVNMGPIEVDDDPVAVQVGGLGSEISAFPADVGNPHAVAFVDDLDVLELFHAPTWAPADRFPAGVNIEFIKPVGPRHIAMRVFERGSGETRSCGTGTCAAAAVAARRAGESTFPISYRVDVPGGTVEVELQERQSYLTGPAEIVAEGTFRLA</sequence>
<dbReference type="STRING" id="630515.SAMN04489812_5321"/>
<feature type="binding site" evidence="8">
    <location>
        <begin position="207"/>
        <end position="208"/>
    </location>
    <ligand>
        <name>substrate</name>
    </ligand>
</feature>
<feature type="site" description="Could be important to modulate the pK values of the two catalytic cysteine residues" evidence="8">
    <location>
        <position position="159"/>
    </location>
</feature>
<dbReference type="PANTHER" id="PTHR31689">
    <property type="entry name" value="DIAMINOPIMELATE EPIMERASE, CHLOROPLASTIC"/>
    <property type="match status" value="1"/>
</dbReference>
<dbReference type="EMBL" id="LT629772">
    <property type="protein sequence ID" value="SDT34891.1"/>
    <property type="molecule type" value="Genomic_DNA"/>
</dbReference>
<keyword evidence="5 8" id="KW-0457">Lysine biosynthesis</keyword>
<evidence type="ECO:0000313" key="11">
    <source>
        <dbReference type="Proteomes" id="UP000199103"/>
    </source>
</evidence>
<feature type="active site" evidence="9">
    <location>
        <position position="82"/>
    </location>
</feature>
<comment type="pathway">
    <text evidence="1 8">Amino-acid biosynthesis; L-lysine biosynthesis via DAP pathway; DL-2,6-diaminopimelate from LL-2,6-diaminopimelate: step 1/1.</text>
</comment>
<dbReference type="Gene3D" id="3.10.310.10">
    <property type="entry name" value="Diaminopimelate Epimerase, Chain A, domain 1"/>
    <property type="match status" value="2"/>
</dbReference>
<feature type="binding site" evidence="8">
    <location>
        <begin position="217"/>
        <end position="218"/>
    </location>
    <ligand>
        <name>substrate</name>
    </ligand>
</feature>
<dbReference type="GO" id="GO:0005829">
    <property type="term" value="C:cytosol"/>
    <property type="evidence" value="ECO:0007669"/>
    <property type="project" value="TreeGrafter"/>
</dbReference>
<dbReference type="GO" id="GO:0009089">
    <property type="term" value="P:lysine biosynthetic process via diaminopimelate"/>
    <property type="evidence" value="ECO:0007669"/>
    <property type="project" value="UniProtKB-UniRule"/>
</dbReference>
<evidence type="ECO:0000256" key="5">
    <source>
        <dbReference type="ARBA" id="ARBA00023154"/>
    </source>
</evidence>
<feature type="binding site" evidence="8">
    <location>
        <begin position="83"/>
        <end position="84"/>
    </location>
    <ligand>
        <name>substrate</name>
    </ligand>
</feature>
<keyword evidence="4 8" id="KW-0028">Amino-acid biosynthesis</keyword>
<feature type="active site" description="Proton donor" evidence="8">
    <location>
        <position position="82"/>
    </location>
</feature>
<evidence type="ECO:0000256" key="6">
    <source>
        <dbReference type="ARBA" id="ARBA00023235"/>
    </source>
</evidence>
<dbReference type="PROSITE" id="PS01326">
    <property type="entry name" value="DAP_EPIMERASE"/>
    <property type="match status" value="1"/>
</dbReference>
<feature type="binding site" evidence="8">
    <location>
        <position position="189"/>
    </location>
    <ligand>
        <name>substrate</name>
    </ligand>
</feature>
<evidence type="ECO:0000256" key="4">
    <source>
        <dbReference type="ARBA" id="ARBA00022605"/>
    </source>
</evidence>
<gene>
    <name evidence="8" type="primary">dapF</name>
    <name evidence="10" type="ORF">SAMN04489812_5321</name>
</gene>
<dbReference type="EC" id="5.1.1.7" evidence="3 8"/>
<feature type="active site" description="Proton acceptor" evidence="8">
    <location>
        <position position="216"/>
    </location>
</feature>
<evidence type="ECO:0000256" key="3">
    <source>
        <dbReference type="ARBA" id="ARBA00013080"/>
    </source>
</evidence>
<evidence type="ECO:0000256" key="9">
    <source>
        <dbReference type="PROSITE-ProRule" id="PRU10125"/>
    </source>
</evidence>
<dbReference type="GO" id="GO:0008837">
    <property type="term" value="F:diaminopimelate epimerase activity"/>
    <property type="evidence" value="ECO:0007669"/>
    <property type="project" value="UniProtKB-UniRule"/>
</dbReference>
<feature type="site" description="Could be important to modulate the pK values of the two catalytic cysteine residues" evidence="8">
    <location>
        <position position="207"/>
    </location>
</feature>
<feature type="binding site" evidence="8">
    <location>
        <position position="73"/>
    </location>
    <ligand>
        <name>substrate</name>
    </ligand>
</feature>
<evidence type="ECO:0000256" key="2">
    <source>
        <dbReference type="ARBA" id="ARBA00010219"/>
    </source>
</evidence>
<dbReference type="HAMAP" id="MF_00197">
    <property type="entry name" value="DAP_epimerase"/>
    <property type="match status" value="1"/>
</dbReference>
<evidence type="ECO:0000313" key="10">
    <source>
        <dbReference type="EMBL" id="SDT34891.1"/>
    </source>
</evidence>
<evidence type="ECO:0000256" key="7">
    <source>
        <dbReference type="ARBA" id="ARBA00051712"/>
    </source>
</evidence>
<comment type="subcellular location">
    <subcellularLocation>
        <location evidence="8">Cytoplasm</location>
    </subcellularLocation>
</comment>
<comment type="similarity">
    <text evidence="2 8">Belongs to the diaminopimelate epimerase family.</text>
</comment>
<accession>A0A1H1ZM57</accession>
<dbReference type="InterPro" id="IPR001653">
    <property type="entry name" value="DAP_epimerase_DapF"/>
</dbReference>
<evidence type="ECO:0000256" key="8">
    <source>
        <dbReference type="HAMAP-Rule" id="MF_00197"/>
    </source>
</evidence>
<dbReference type="InterPro" id="IPR018510">
    <property type="entry name" value="DAP_epimerase_AS"/>
</dbReference>
<comment type="subunit">
    <text evidence="8">Homodimer.</text>
</comment>
<keyword evidence="6 8" id="KW-0413">Isomerase</keyword>
<comment type="function">
    <text evidence="8">Catalyzes the stereoinversion of LL-2,6-diaminopimelate (L,L-DAP) to meso-diaminopimelate (meso-DAP), a precursor of L-lysine and an essential component of the bacterial peptidoglycan.</text>
</comment>
<comment type="catalytic activity">
    <reaction evidence="7 8">
        <text>(2S,6S)-2,6-diaminopimelate = meso-2,6-diaminopimelate</text>
        <dbReference type="Rhea" id="RHEA:15393"/>
        <dbReference type="ChEBI" id="CHEBI:57609"/>
        <dbReference type="ChEBI" id="CHEBI:57791"/>
        <dbReference type="EC" id="5.1.1.7"/>
    </reaction>
</comment>
<dbReference type="RefSeq" id="WP_172836229.1">
    <property type="nucleotide sequence ID" value="NZ_LT629772.1"/>
</dbReference>
<dbReference type="UniPathway" id="UPA00034">
    <property type="reaction ID" value="UER00025"/>
</dbReference>
<comment type="caution">
    <text evidence="8">Lacks conserved residue(s) required for the propagation of feature annotation.</text>
</comment>
<name>A0A1H1ZM57_9ACTN</name>
<keyword evidence="11" id="KW-1185">Reference proteome</keyword>
<evidence type="ECO:0000256" key="1">
    <source>
        <dbReference type="ARBA" id="ARBA00005196"/>
    </source>
</evidence>
<organism evidence="10 11">
    <name type="scientific">Microlunatus soli</name>
    <dbReference type="NCBI Taxonomy" id="630515"/>
    <lineage>
        <taxon>Bacteria</taxon>
        <taxon>Bacillati</taxon>
        <taxon>Actinomycetota</taxon>
        <taxon>Actinomycetes</taxon>
        <taxon>Propionibacteriales</taxon>
        <taxon>Propionibacteriaceae</taxon>
        <taxon>Microlunatus</taxon>
    </lineage>
</organism>
<dbReference type="Proteomes" id="UP000199103">
    <property type="component" value="Chromosome I"/>
</dbReference>
<dbReference type="SUPFAM" id="SSF54506">
    <property type="entry name" value="Diaminopimelate epimerase-like"/>
    <property type="match status" value="2"/>
</dbReference>
<dbReference type="PANTHER" id="PTHR31689:SF0">
    <property type="entry name" value="DIAMINOPIMELATE EPIMERASE"/>
    <property type="match status" value="1"/>
</dbReference>
<feature type="binding site" evidence="8">
    <location>
        <position position="14"/>
    </location>
    <ligand>
        <name>substrate</name>
    </ligand>
</feature>
<keyword evidence="8" id="KW-0963">Cytoplasm</keyword>
<dbReference type="AlphaFoldDB" id="A0A1H1ZM57"/>
<dbReference type="Pfam" id="PF01678">
    <property type="entry name" value="DAP_epimerase"/>
    <property type="match status" value="2"/>
</dbReference>
<protein>
    <recommendedName>
        <fullName evidence="3 8">Diaminopimelate epimerase</fullName>
        <shortName evidence="8">DAP epimerase</shortName>
        <ecNumber evidence="3 8">5.1.1.7</ecNumber>
    </recommendedName>
    <alternativeName>
        <fullName evidence="8">PLP-independent amino acid racemase</fullName>
    </alternativeName>
</protein>
<dbReference type="NCBIfam" id="TIGR00652">
    <property type="entry name" value="DapF"/>
    <property type="match status" value="1"/>
</dbReference>